<keyword evidence="2" id="KW-0503">Monooxygenase</keyword>
<organism evidence="2 3">
    <name type="scientific">Pseudochryseolinea flava</name>
    <dbReference type="NCBI Taxonomy" id="2059302"/>
    <lineage>
        <taxon>Bacteria</taxon>
        <taxon>Pseudomonadati</taxon>
        <taxon>Bacteroidota</taxon>
        <taxon>Cytophagia</taxon>
        <taxon>Cytophagales</taxon>
        <taxon>Fulvivirgaceae</taxon>
        <taxon>Pseudochryseolinea</taxon>
    </lineage>
</organism>
<name>A0A364Y460_9BACT</name>
<dbReference type="AlphaFoldDB" id="A0A364Y460"/>
<sequence>MDNNTISTEIIRYKISQTDRDKFISAYTEAQKHLQASEYCLGYELIHGEEEPENFIVIIYWTSTNDHLAGFRKSPVFGPFFNLVKPFYNNIQEMKHYNTLLKWEKEKK</sequence>
<gene>
    <name evidence="2" type="ORF">DQQ10_11270</name>
</gene>
<dbReference type="OrthoDB" id="9798157at2"/>
<dbReference type="PROSITE" id="PS51725">
    <property type="entry name" value="ABM"/>
    <property type="match status" value="1"/>
</dbReference>
<evidence type="ECO:0000313" key="3">
    <source>
        <dbReference type="Proteomes" id="UP000251889"/>
    </source>
</evidence>
<dbReference type="Pfam" id="PF03992">
    <property type="entry name" value="ABM"/>
    <property type="match status" value="1"/>
</dbReference>
<feature type="domain" description="ABM" evidence="1">
    <location>
        <begin position="7"/>
        <end position="98"/>
    </location>
</feature>
<reference evidence="2 3" key="1">
    <citation type="submission" date="2018-06" db="EMBL/GenBank/DDBJ databases">
        <title>Chryseolinea flavus sp. nov., a member of the phylum Bacteroidetes isolated from soil.</title>
        <authorList>
            <person name="Li Y."/>
            <person name="Wang J."/>
        </authorList>
    </citation>
    <scope>NUCLEOTIDE SEQUENCE [LARGE SCALE GENOMIC DNA]</scope>
    <source>
        <strain evidence="2 3">SDU1-6</strain>
    </source>
</reference>
<dbReference type="InterPro" id="IPR011008">
    <property type="entry name" value="Dimeric_a/b-barrel"/>
</dbReference>
<keyword evidence="3" id="KW-1185">Reference proteome</keyword>
<accession>A0A364Y460</accession>
<dbReference type="GO" id="GO:0004497">
    <property type="term" value="F:monooxygenase activity"/>
    <property type="evidence" value="ECO:0007669"/>
    <property type="project" value="UniProtKB-KW"/>
</dbReference>
<comment type="caution">
    <text evidence="2">The sequence shown here is derived from an EMBL/GenBank/DDBJ whole genome shotgun (WGS) entry which is preliminary data.</text>
</comment>
<dbReference type="EMBL" id="QMFY01000005">
    <property type="protein sequence ID" value="RAW01114.1"/>
    <property type="molecule type" value="Genomic_DNA"/>
</dbReference>
<evidence type="ECO:0000313" key="2">
    <source>
        <dbReference type="EMBL" id="RAW01114.1"/>
    </source>
</evidence>
<dbReference type="Gene3D" id="3.30.70.100">
    <property type="match status" value="1"/>
</dbReference>
<dbReference type="Proteomes" id="UP000251889">
    <property type="component" value="Unassembled WGS sequence"/>
</dbReference>
<protein>
    <submittedName>
        <fullName evidence="2">Antibiotic biosynthesis monooxygenase</fullName>
    </submittedName>
</protein>
<dbReference type="SUPFAM" id="SSF54909">
    <property type="entry name" value="Dimeric alpha+beta barrel"/>
    <property type="match status" value="1"/>
</dbReference>
<keyword evidence="2" id="KW-0560">Oxidoreductase</keyword>
<dbReference type="InterPro" id="IPR007138">
    <property type="entry name" value="ABM_dom"/>
</dbReference>
<evidence type="ECO:0000259" key="1">
    <source>
        <dbReference type="PROSITE" id="PS51725"/>
    </source>
</evidence>
<proteinExistence type="predicted"/>